<dbReference type="Proteomes" id="UP000001511">
    <property type="component" value="Chromosome"/>
</dbReference>
<protein>
    <submittedName>
        <fullName evidence="2">Uncharacterized protein</fullName>
    </submittedName>
</protein>
<evidence type="ECO:0000313" key="3">
    <source>
        <dbReference type="Proteomes" id="UP000001511"/>
    </source>
</evidence>
<dbReference type="EMBL" id="CP002059">
    <property type="protein sequence ID" value="ADI65687.1"/>
    <property type="molecule type" value="Genomic_DNA"/>
</dbReference>
<evidence type="ECO:0000256" key="1">
    <source>
        <dbReference type="SAM" id="MobiDB-lite"/>
    </source>
</evidence>
<organism evidence="2 3">
    <name type="scientific">Nostoc azollae (strain 0708)</name>
    <name type="common">Anabaena azollae (strain 0708)</name>
    <dbReference type="NCBI Taxonomy" id="551115"/>
    <lineage>
        <taxon>Bacteria</taxon>
        <taxon>Bacillati</taxon>
        <taxon>Cyanobacteriota</taxon>
        <taxon>Cyanophyceae</taxon>
        <taxon>Nostocales</taxon>
        <taxon>Nostocaceae</taxon>
        <taxon>Trichormus</taxon>
    </lineage>
</organism>
<sequence length="64" mass="6937">MIFIDACFGFSDRRLFAPPDKAALLPTVMLKQLAATIQQLLTRSQEGELEGGKNSLKSGKVIGD</sequence>
<dbReference type="KEGG" id="naz:Aazo_4343"/>
<feature type="region of interest" description="Disordered" evidence="1">
    <location>
        <begin position="45"/>
        <end position="64"/>
    </location>
</feature>
<accession>D7DWM4</accession>
<reference evidence="2 3" key="1">
    <citation type="journal article" date="2010" name="PLoS ONE">
        <title>Genome erosion in a nitrogen-fixing vertically transmitted endosymbiotic multicellular cyanobacterium.</title>
        <authorList>
            <person name="Ran L."/>
            <person name="Larsson J."/>
            <person name="Vigil-Stenman T."/>
            <person name="Nylander J.A."/>
            <person name="Ininbergs K."/>
            <person name="Zheng W.W."/>
            <person name="Lapidus A."/>
            <person name="Lowry S."/>
            <person name="Haselkorn R."/>
            <person name="Bergman B."/>
        </authorList>
    </citation>
    <scope>NUCLEOTIDE SEQUENCE [LARGE SCALE GENOMIC DNA]</scope>
    <source>
        <strain evidence="2 3">0708</strain>
    </source>
</reference>
<name>D7DWM4_NOSA0</name>
<proteinExistence type="predicted"/>
<gene>
    <name evidence="2" type="ordered locus">Aazo_4343</name>
</gene>
<keyword evidence="3" id="KW-1185">Reference proteome</keyword>
<dbReference type="HOGENOM" id="CLU_2863328_0_0_3"/>
<dbReference type="RefSeq" id="WP_013192698.1">
    <property type="nucleotide sequence ID" value="NC_014248.1"/>
</dbReference>
<evidence type="ECO:0000313" key="2">
    <source>
        <dbReference type="EMBL" id="ADI65687.1"/>
    </source>
</evidence>
<dbReference type="AlphaFoldDB" id="D7DWM4"/>